<feature type="transmembrane region" description="Helical" evidence="6">
    <location>
        <begin position="80"/>
        <end position="99"/>
    </location>
</feature>
<evidence type="ECO:0000256" key="4">
    <source>
        <dbReference type="ARBA" id="ARBA00022989"/>
    </source>
</evidence>
<evidence type="ECO:0000256" key="3">
    <source>
        <dbReference type="ARBA" id="ARBA00022692"/>
    </source>
</evidence>
<dbReference type="Pfam" id="PF01184">
    <property type="entry name" value="Gpr1_Fun34_YaaH"/>
    <property type="match status" value="1"/>
</dbReference>
<evidence type="ECO:0008006" key="9">
    <source>
        <dbReference type="Google" id="ProtNLM"/>
    </source>
</evidence>
<dbReference type="GO" id="GO:0015123">
    <property type="term" value="F:acetate transmembrane transporter activity"/>
    <property type="evidence" value="ECO:0007669"/>
    <property type="project" value="TreeGrafter"/>
</dbReference>
<comment type="similarity">
    <text evidence="2">Belongs to the acetate uptake transporter (AceTr) (TC 2.A.96) family.</text>
</comment>
<name>A0A9P9BSF6_9PEZI</name>
<sequence>MHPEDALKRMRTAGSISISPELFEKLYLSPQNNVKGDLRRTFGNPTPIALVGFIIALGPLACDLMGWRGAGGSGSASIPAFLYFGGVLMLLGGILEFFLGNTFPSVVFCSFGAFYFTFGSTLIPQFSAYANYAPPGGAAAEGLATQGFNASFGFITLSMGLLSLVFLVCALRTNIVFVIIFISLVTAFGFVTGAYWALASNYTGNAGFAGKLLVGAGACTFVATACGWWIFVAIMLAALDFPFVLPVGDLSTVIRGMSDRNKEKV</sequence>
<feature type="transmembrane region" description="Helical" evidence="6">
    <location>
        <begin position="147"/>
        <end position="168"/>
    </location>
</feature>
<dbReference type="GeneID" id="70179751"/>
<evidence type="ECO:0000313" key="8">
    <source>
        <dbReference type="Proteomes" id="UP000756346"/>
    </source>
</evidence>
<keyword evidence="8" id="KW-1185">Reference proteome</keyword>
<feature type="transmembrane region" description="Helical" evidence="6">
    <location>
        <begin position="48"/>
        <end position="68"/>
    </location>
</feature>
<feature type="transmembrane region" description="Helical" evidence="6">
    <location>
        <begin position="106"/>
        <end position="127"/>
    </location>
</feature>
<keyword evidence="4 6" id="KW-1133">Transmembrane helix</keyword>
<dbReference type="OrthoDB" id="3648309at2759"/>
<dbReference type="GO" id="GO:0005886">
    <property type="term" value="C:plasma membrane"/>
    <property type="evidence" value="ECO:0007669"/>
    <property type="project" value="TreeGrafter"/>
</dbReference>
<dbReference type="AlphaFoldDB" id="A0A9P9BSF6"/>
<comment type="subcellular location">
    <subcellularLocation>
        <location evidence="1">Membrane</location>
        <topology evidence="1">Multi-pass membrane protein</topology>
    </subcellularLocation>
</comment>
<evidence type="ECO:0000256" key="6">
    <source>
        <dbReference type="SAM" id="Phobius"/>
    </source>
</evidence>
<proteinExistence type="inferred from homology"/>
<dbReference type="PANTHER" id="PTHR31123">
    <property type="entry name" value="ACCUMULATION OF DYADS PROTEIN 2-RELATED"/>
    <property type="match status" value="1"/>
</dbReference>
<comment type="caution">
    <text evidence="7">The sequence shown here is derived from an EMBL/GenBank/DDBJ whole genome shotgun (WGS) entry which is preliminary data.</text>
</comment>
<keyword evidence="3 6" id="KW-0812">Transmembrane</keyword>
<evidence type="ECO:0000256" key="1">
    <source>
        <dbReference type="ARBA" id="ARBA00004141"/>
    </source>
</evidence>
<feature type="transmembrane region" description="Helical" evidence="6">
    <location>
        <begin position="213"/>
        <end position="239"/>
    </location>
</feature>
<dbReference type="EMBL" id="JAGTJQ010000006">
    <property type="protein sequence ID" value="KAH7028796.1"/>
    <property type="molecule type" value="Genomic_DNA"/>
</dbReference>
<accession>A0A9P9BSF6</accession>
<reference evidence="7" key="1">
    <citation type="journal article" date="2021" name="Nat. Commun.">
        <title>Genetic determinants of endophytism in the Arabidopsis root mycobiome.</title>
        <authorList>
            <person name="Mesny F."/>
            <person name="Miyauchi S."/>
            <person name="Thiergart T."/>
            <person name="Pickel B."/>
            <person name="Atanasova L."/>
            <person name="Karlsson M."/>
            <person name="Huettel B."/>
            <person name="Barry K.W."/>
            <person name="Haridas S."/>
            <person name="Chen C."/>
            <person name="Bauer D."/>
            <person name="Andreopoulos W."/>
            <person name="Pangilinan J."/>
            <person name="LaButti K."/>
            <person name="Riley R."/>
            <person name="Lipzen A."/>
            <person name="Clum A."/>
            <person name="Drula E."/>
            <person name="Henrissat B."/>
            <person name="Kohler A."/>
            <person name="Grigoriev I.V."/>
            <person name="Martin F.M."/>
            <person name="Hacquard S."/>
        </authorList>
    </citation>
    <scope>NUCLEOTIDE SEQUENCE</scope>
    <source>
        <strain evidence="7">MPI-CAGE-CH-0230</strain>
    </source>
</reference>
<evidence type="ECO:0000256" key="2">
    <source>
        <dbReference type="ARBA" id="ARBA00005587"/>
    </source>
</evidence>
<protein>
    <recommendedName>
        <fullName evidence="9">GPR1/FUN34/YaaH-class plasma membrane protein</fullName>
    </recommendedName>
</protein>
<dbReference type="InterPro" id="IPR000791">
    <property type="entry name" value="Gpr1/Fun34/SatP-like"/>
</dbReference>
<dbReference type="InterPro" id="IPR051633">
    <property type="entry name" value="AceTr"/>
</dbReference>
<keyword evidence="5 6" id="KW-0472">Membrane</keyword>
<evidence type="ECO:0000256" key="5">
    <source>
        <dbReference type="ARBA" id="ARBA00023136"/>
    </source>
</evidence>
<dbReference type="Proteomes" id="UP000756346">
    <property type="component" value="Unassembled WGS sequence"/>
</dbReference>
<organism evidence="7 8">
    <name type="scientific">Microdochium trichocladiopsis</name>
    <dbReference type="NCBI Taxonomy" id="1682393"/>
    <lineage>
        <taxon>Eukaryota</taxon>
        <taxon>Fungi</taxon>
        <taxon>Dikarya</taxon>
        <taxon>Ascomycota</taxon>
        <taxon>Pezizomycotina</taxon>
        <taxon>Sordariomycetes</taxon>
        <taxon>Xylariomycetidae</taxon>
        <taxon>Xylariales</taxon>
        <taxon>Microdochiaceae</taxon>
        <taxon>Microdochium</taxon>
    </lineage>
</organism>
<evidence type="ECO:0000313" key="7">
    <source>
        <dbReference type="EMBL" id="KAH7028796.1"/>
    </source>
</evidence>
<dbReference type="RefSeq" id="XP_046011084.1">
    <property type="nucleotide sequence ID" value="XM_046150205.1"/>
</dbReference>
<dbReference type="PANTHER" id="PTHR31123:SF4">
    <property type="entry name" value="PROTEIN ALCS"/>
    <property type="match status" value="1"/>
</dbReference>
<gene>
    <name evidence="7" type="ORF">B0I36DRAFT_246040</name>
</gene>
<feature type="transmembrane region" description="Helical" evidence="6">
    <location>
        <begin position="175"/>
        <end position="198"/>
    </location>
</feature>